<protein>
    <submittedName>
        <fullName evidence="2">Uncharacterized protein</fullName>
    </submittedName>
</protein>
<sequence length="49" mass="5316">MKLLKVSAALCLILLMVSEIMVASQAARLKGLALGIRVFGNEFGEFYKA</sequence>
<accession>A0A8T0IEV4</accession>
<feature type="signal peptide" evidence="1">
    <location>
        <begin position="1"/>
        <end position="26"/>
    </location>
</feature>
<name>A0A8T0IEV4_CERPU</name>
<keyword evidence="3" id="KW-1185">Reference proteome</keyword>
<feature type="chain" id="PRO_5035918762" evidence="1">
    <location>
        <begin position="27"/>
        <end position="49"/>
    </location>
</feature>
<dbReference type="AlphaFoldDB" id="A0A8T0IEV4"/>
<evidence type="ECO:0000313" key="3">
    <source>
        <dbReference type="Proteomes" id="UP000822688"/>
    </source>
</evidence>
<proteinExistence type="predicted"/>
<keyword evidence="1" id="KW-0732">Signal</keyword>
<evidence type="ECO:0000313" key="2">
    <source>
        <dbReference type="EMBL" id="KAG0581902.1"/>
    </source>
</evidence>
<comment type="caution">
    <text evidence="2">The sequence shown here is derived from an EMBL/GenBank/DDBJ whole genome shotgun (WGS) entry which is preliminary data.</text>
</comment>
<gene>
    <name evidence="2" type="ORF">KC19_3G018600</name>
</gene>
<dbReference type="Proteomes" id="UP000822688">
    <property type="component" value="Chromosome 3"/>
</dbReference>
<organism evidence="2 3">
    <name type="scientific">Ceratodon purpureus</name>
    <name type="common">Fire moss</name>
    <name type="synonym">Dicranum purpureum</name>
    <dbReference type="NCBI Taxonomy" id="3225"/>
    <lineage>
        <taxon>Eukaryota</taxon>
        <taxon>Viridiplantae</taxon>
        <taxon>Streptophyta</taxon>
        <taxon>Embryophyta</taxon>
        <taxon>Bryophyta</taxon>
        <taxon>Bryophytina</taxon>
        <taxon>Bryopsida</taxon>
        <taxon>Dicranidae</taxon>
        <taxon>Pseudoditrichales</taxon>
        <taxon>Ditrichaceae</taxon>
        <taxon>Ceratodon</taxon>
    </lineage>
</organism>
<reference evidence="2" key="1">
    <citation type="submission" date="2020-06" db="EMBL/GenBank/DDBJ databases">
        <title>WGS assembly of Ceratodon purpureus strain R40.</title>
        <authorList>
            <person name="Carey S.B."/>
            <person name="Jenkins J."/>
            <person name="Shu S."/>
            <person name="Lovell J.T."/>
            <person name="Sreedasyam A."/>
            <person name="Maumus F."/>
            <person name="Tiley G.P."/>
            <person name="Fernandez-Pozo N."/>
            <person name="Barry K."/>
            <person name="Chen C."/>
            <person name="Wang M."/>
            <person name="Lipzen A."/>
            <person name="Daum C."/>
            <person name="Saski C.A."/>
            <person name="Payton A.C."/>
            <person name="Mcbreen J.C."/>
            <person name="Conrad R.E."/>
            <person name="Kollar L.M."/>
            <person name="Olsson S."/>
            <person name="Huttunen S."/>
            <person name="Landis J.B."/>
            <person name="Wickett N.J."/>
            <person name="Johnson M.G."/>
            <person name="Rensing S.A."/>
            <person name="Grimwood J."/>
            <person name="Schmutz J."/>
            <person name="Mcdaniel S.F."/>
        </authorList>
    </citation>
    <scope>NUCLEOTIDE SEQUENCE</scope>
    <source>
        <strain evidence="2">R40</strain>
    </source>
</reference>
<dbReference type="EMBL" id="CM026423">
    <property type="protein sequence ID" value="KAG0581902.1"/>
    <property type="molecule type" value="Genomic_DNA"/>
</dbReference>
<evidence type="ECO:0000256" key="1">
    <source>
        <dbReference type="SAM" id="SignalP"/>
    </source>
</evidence>